<evidence type="ECO:0000313" key="1">
    <source>
        <dbReference type="EMBL" id="TCL54104.1"/>
    </source>
</evidence>
<dbReference type="RefSeq" id="WP_031391889.1">
    <property type="nucleotide sequence ID" value="NZ_JPNB01000002.1"/>
</dbReference>
<protein>
    <submittedName>
        <fullName evidence="1">Uncharacterized protein</fullName>
    </submittedName>
</protein>
<gene>
    <name evidence="1" type="ORF">EDD76_12221</name>
</gene>
<keyword evidence="2" id="KW-1185">Reference proteome</keyword>
<evidence type="ECO:0000313" key="2">
    <source>
        <dbReference type="Proteomes" id="UP000295718"/>
    </source>
</evidence>
<name>A0A4R1QTC0_9FIRM</name>
<comment type="caution">
    <text evidence="1">The sequence shown here is derived from an EMBL/GenBank/DDBJ whole genome shotgun (WGS) entry which is preliminary data.</text>
</comment>
<dbReference type="AlphaFoldDB" id="A0A4R1QTC0"/>
<proteinExistence type="predicted"/>
<dbReference type="STRING" id="1469948.GCA_000732725_03253"/>
<dbReference type="Proteomes" id="UP000295718">
    <property type="component" value="Unassembled WGS sequence"/>
</dbReference>
<organism evidence="1 2">
    <name type="scientific">Kineothrix alysoides</name>
    <dbReference type="NCBI Taxonomy" id="1469948"/>
    <lineage>
        <taxon>Bacteria</taxon>
        <taxon>Bacillati</taxon>
        <taxon>Bacillota</taxon>
        <taxon>Clostridia</taxon>
        <taxon>Lachnospirales</taxon>
        <taxon>Lachnospiraceae</taxon>
        <taxon>Kineothrix</taxon>
    </lineage>
</organism>
<dbReference type="EMBL" id="SLUO01000022">
    <property type="protein sequence ID" value="TCL54104.1"/>
    <property type="molecule type" value="Genomic_DNA"/>
</dbReference>
<dbReference type="OrthoDB" id="9809821at2"/>
<reference evidence="1 2" key="1">
    <citation type="submission" date="2019-03" db="EMBL/GenBank/DDBJ databases">
        <title>Genomic Encyclopedia of Type Strains, Phase IV (KMG-IV): sequencing the most valuable type-strain genomes for metagenomic binning, comparative biology and taxonomic classification.</title>
        <authorList>
            <person name="Goeker M."/>
        </authorList>
    </citation>
    <scope>NUCLEOTIDE SEQUENCE [LARGE SCALE GENOMIC DNA]</scope>
    <source>
        <strain evidence="1 2">DSM 100556</strain>
    </source>
</reference>
<accession>A0A4R1QTC0</accession>
<sequence length="73" mass="8028">MVWCATSPQLDGIGGVYCEKNNISPLVELQTRDVSVMEGKMQTPVGVVAHAIDPQIADRLWDVSEQLVFGKKQ</sequence>